<evidence type="ECO:0000259" key="5">
    <source>
        <dbReference type="SMART" id="SM00849"/>
    </source>
</evidence>
<dbReference type="PANTHER" id="PTHR46233:SF3">
    <property type="entry name" value="HYDROXYACYLGLUTATHIONE HYDROLASE GLOC"/>
    <property type="match status" value="1"/>
</dbReference>
<dbReference type="InterPro" id="IPR051453">
    <property type="entry name" value="MBL_Glyoxalase_II"/>
</dbReference>
<dbReference type="SUPFAM" id="SSF56281">
    <property type="entry name" value="Metallo-hydrolase/oxidoreductase"/>
    <property type="match status" value="1"/>
</dbReference>
<gene>
    <name evidence="6" type="ORF">EUA98_01230</name>
</gene>
<dbReference type="AlphaFoldDB" id="A0A4Q5N839"/>
<evidence type="ECO:0000313" key="7">
    <source>
        <dbReference type="Proteomes" id="UP000293764"/>
    </source>
</evidence>
<keyword evidence="7" id="KW-1185">Reference proteome</keyword>
<comment type="cofactor">
    <cofactor evidence="1">
        <name>Zn(2+)</name>
        <dbReference type="ChEBI" id="CHEBI:29105"/>
    </cofactor>
</comment>
<dbReference type="Proteomes" id="UP000293764">
    <property type="component" value="Unassembled WGS sequence"/>
</dbReference>
<name>A0A4Q5N839_9MICO</name>
<dbReference type="RefSeq" id="WP_130100840.1">
    <property type="nucleotide sequence ID" value="NZ_SDWW01000002.1"/>
</dbReference>
<dbReference type="Pfam" id="PF00753">
    <property type="entry name" value="Lactamase_B"/>
    <property type="match status" value="1"/>
</dbReference>
<keyword evidence="4" id="KW-0862">Zinc</keyword>
<organism evidence="6 7">
    <name type="scientific">Pengzhenrongella frigida</name>
    <dbReference type="NCBI Taxonomy" id="1259133"/>
    <lineage>
        <taxon>Bacteria</taxon>
        <taxon>Bacillati</taxon>
        <taxon>Actinomycetota</taxon>
        <taxon>Actinomycetes</taxon>
        <taxon>Micrococcales</taxon>
        <taxon>Pengzhenrongella</taxon>
    </lineage>
</organism>
<dbReference type="GO" id="GO:0046872">
    <property type="term" value="F:metal ion binding"/>
    <property type="evidence" value="ECO:0007669"/>
    <property type="project" value="UniProtKB-KW"/>
</dbReference>
<dbReference type="PANTHER" id="PTHR46233">
    <property type="entry name" value="HYDROXYACYLGLUTATHIONE HYDROLASE GLOC"/>
    <property type="match status" value="1"/>
</dbReference>
<sequence>MDVLTAVAPVFGTNCYIVVADDGVSCVVVDVGAGVESRVRAIVAERGLVPVAVLATHGHVDHTWGAAEVSAAFGVPLRLHAADAYRLADPFGTLGLGSAGHDDAGPLAQALTAVGLPPGSYRTPARVETFGQVRSGAGDDQVPGRPGPLEGTTLDLGGLLFAGAPLAVLYAPGHTAGASLFLFDGVPASADGFSFVPGEESLLTGATRTALTGDVLFAGSIGRTDLPGGDNPSMGHTLGELVAAIDPATLLLPGHGPATRMDLELRRNPYLAG</sequence>
<dbReference type="Gene3D" id="3.60.15.10">
    <property type="entry name" value="Ribonuclease Z/Hydroxyacylglutathione hydrolase-like"/>
    <property type="match status" value="1"/>
</dbReference>
<dbReference type="EMBL" id="SDWW01000002">
    <property type="protein sequence ID" value="RYV52851.1"/>
    <property type="molecule type" value="Genomic_DNA"/>
</dbReference>
<dbReference type="GO" id="GO:0016787">
    <property type="term" value="F:hydrolase activity"/>
    <property type="evidence" value="ECO:0007669"/>
    <property type="project" value="UniProtKB-KW"/>
</dbReference>
<dbReference type="OrthoDB" id="2971563at2"/>
<accession>A0A4Q5N839</accession>
<dbReference type="InterPro" id="IPR036866">
    <property type="entry name" value="RibonucZ/Hydroxyglut_hydro"/>
</dbReference>
<protein>
    <submittedName>
        <fullName evidence="6">MBL fold metallo-hydrolase</fullName>
    </submittedName>
</protein>
<evidence type="ECO:0000313" key="6">
    <source>
        <dbReference type="EMBL" id="RYV52851.1"/>
    </source>
</evidence>
<keyword evidence="2" id="KW-0479">Metal-binding</keyword>
<dbReference type="InterPro" id="IPR001279">
    <property type="entry name" value="Metallo-B-lactamas"/>
</dbReference>
<dbReference type="CDD" id="cd06262">
    <property type="entry name" value="metallo-hydrolase-like_MBL-fold"/>
    <property type="match status" value="1"/>
</dbReference>
<comment type="caution">
    <text evidence="6">The sequence shown here is derived from an EMBL/GenBank/DDBJ whole genome shotgun (WGS) entry which is preliminary data.</text>
</comment>
<dbReference type="SMART" id="SM00849">
    <property type="entry name" value="Lactamase_B"/>
    <property type="match status" value="1"/>
</dbReference>
<evidence type="ECO:0000256" key="1">
    <source>
        <dbReference type="ARBA" id="ARBA00001947"/>
    </source>
</evidence>
<evidence type="ECO:0000256" key="3">
    <source>
        <dbReference type="ARBA" id="ARBA00022801"/>
    </source>
</evidence>
<keyword evidence="3 6" id="KW-0378">Hydrolase</keyword>
<evidence type="ECO:0000256" key="2">
    <source>
        <dbReference type="ARBA" id="ARBA00022723"/>
    </source>
</evidence>
<reference evidence="6 7" key="1">
    <citation type="submission" date="2019-01" db="EMBL/GenBank/DDBJ databases">
        <title>Novel species of Cellulomonas.</title>
        <authorList>
            <person name="Liu Q."/>
            <person name="Xin Y.-H."/>
        </authorList>
    </citation>
    <scope>NUCLEOTIDE SEQUENCE [LARGE SCALE GENOMIC DNA]</scope>
    <source>
        <strain evidence="6 7">HLT2-17</strain>
    </source>
</reference>
<proteinExistence type="predicted"/>
<feature type="domain" description="Metallo-beta-lactamase" evidence="5">
    <location>
        <begin position="12"/>
        <end position="255"/>
    </location>
</feature>
<evidence type="ECO:0000256" key="4">
    <source>
        <dbReference type="ARBA" id="ARBA00022833"/>
    </source>
</evidence>